<proteinExistence type="predicted"/>
<protein>
    <submittedName>
        <fullName evidence="2">3259_t:CDS:1</fullName>
    </submittedName>
</protein>
<keyword evidence="1" id="KW-0732">Signal</keyword>
<dbReference type="OrthoDB" id="2408799at2759"/>
<accession>A0A9N8V4E1</accession>
<evidence type="ECO:0000313" key="3">
    <source>
        <dbReference type="Proteomes" id="UP000789706"/>
    </source>
</evidence>
<dbReference type="EMBL" id="CAJVPK010000024">
    <property type="protein sequence ID" value="CAG8434275.1"/>
    <property type="molecule type" value="Genomic_DNA"/>
</dbReference>
<gene>
    <name evidence="2" type="ORF">DEBURN_LOCUS681</name>
</gene>
<feature type="signal peptide" evidence="1">
    <location>
        <begin position="1"/>
        <end position="22"/>
    </location>
</feature>
<dbReference type="AlphaFoldDB" id="A0A9N8V4E1"/>
<organism evidence="2 3">
    <name type="scientific">Diversispora eburnea</name>
    <dbReference type="NCBI Taxonomy" id="1213867"/>
    <lineage>
        <taxon>Eukaryota</taxon>
        <taxon>Fungi</taxon>
        <taxon>Fungi incertae sedis</taxon>
        <taxon>Mucoromycota</taxon>
        <taxon>Glomeromycotina</taxon>
        <taxon>Glomeromycetes</taxon>
        <taxon>Diversisporales</taxon>
        <taxon>Diversisporaceae</taxon>
        <taxon>Diversispora</taxon>
    </lineage>
</organism>
<comment type="caution">
    <text evidence="2">The sequence shown here is derived from an EMBL/GenBank/DDBJ whole genome shotgun (WGS) entry which is preliminary data.</text>
</comment>
<keyword evidence="3" id="KW-1185">Reference proteome</keyword>
<name>A0A9N8V4E1_9GLOM</name>
<feature type="chain" id="PRO_5040310705" evidence="1">
    <location>
        <begin position="23"/>
        <end position="245"/>
    </location>
</feature>
<evidence type="ECO:0000313" key="2">
    <source>
        <dbReference type="EMBL" id="CAG8434275.1"/>
    </source>
</evidence>
<evidence type="ECO:0000256" key="1">
    <source>
        <dbReference type="SAM" id="SignalP"/>
    </source>
</evidence>
<sequence length="245" mass="26540">MSSKKSVFIAILLVICLQVISSLESYIPSSEIPGPWIISDIAGEKVITGQDVSLEIVSPKYTLVNINLLQRGSVNNETLLTNVELDTGINTVTVKIPSSGNFTTASPQNYFALYCDGARIDYSATFQIGDPGFGITISKPVAGDNLKIGEELVAKWNGSYVPPGENETNFTLVRALLEPAITTGPIVVTFNFFPSSNLTFSSGTLNFTLPSTIPNNTLYKFGFLITSNIKGYERQIYSSGTFLIK</sequence>
<dbReference type="Proteomes" id="UP000789706">
    <property type="component" value="Unassembled WGS sequence"/>
</dbReference>
<reference evidence="2" key="1">
    <citation type="submission" date="2021-06" db="EMBL/GenBank/DDBJ databases">
        <authorList>
            <person name="Kallberg Y."/>
            <person name="Tangrot J."/>
            <person name="Rosling A."/>
        </authorList>
    </citation>
    <scope>NUCLEOTIDE SEQUENCE</scope>
    <source>
        <strain evidence="2">AZ414A</strain>
    </source>
</reference>